<dbReference type="AlphaFoldDB" id="A0AA88EJG0"/>
<gene>
    <name evidence="2" type="ORF">TIFTF001_039244</name>
</gene>
<comment type="caution">
    <text evidence="2">The sequence shown here is derived from an EMBL/GenBank/DDBJ whole genome shotgun (WGS) entry which is preliminary data.</text>
</comment>
<feature type="compositionally biased region" description="Polar residues" evidence="1">
    <location>
        <begin position="1"/>
        <end position="15"/>
    </location>
</feature>
<protein>
    <submittedName>
        <fullName evidence="2">Uncharacterized protein</fullName>
    </submittedName>
</protein>
<feature type="region of interest" description="Disordered" evidence="1">
    <location>
        <begin position="32"/>
        <end position="78"/>
    </location>
</feature>
<feature type="region of interest" description="Disordered" evidence="1">
    <location>
        <begin position="1"/>
        <end position="20"/>
    </location>
</feature>
<evidence type="ECO:0000313" key="2">
    <source>
        <dbReference type="EMBL" id="GMN70199.1"/>
    </source>
</evidence>
<dbReference type="Proteomes" id="UP001187192">
    <property type="component" value="Unassembled WGS sequence"/>
</dbReference>
<evidence type="ECO:0000256" key="1">
    <source>
        <dbReference type="SAM" id="MobiDB-lite"/>
    </source>
</evidence>
<accession>A0AA88EJG0</accession>
<proteinExistence type="predicted"/>
<keyword evidence="3" id="KW-1185">Reference proteome</keyword>
<sequence>MTWTGQAGPENSSGKLGQDYRDHKCSLVFRTGLNGPVRPVRKNRSELASTQVLAGFPDRPDRDRSGRSGKPGPDRALWLGTRWQGAGAEVAGRAGAG</sequence>
<evidence type="ECO:0000313" key="3">
    <source>
        <dbReference type="Proteomes" id="UP001187192"/>
    </source>
</evidence>
<name>A0AA88EJG0_FICCA</name>
<dbReference type="EMBL" id="BTGU01001060">
    <property type="protein sequence ID" value="GMN70199.1"/>
    <property type="molecule type" value="Genomic_DNA"/>
</dbReference>
<reference evidence="2" key="1">
    <citation type="submission" date="2023-07" db="EMBL/GenBank/DDBJ databases">
        <title>draft genome sequence of fig (Ficus carica).</title>
        <authorList>
            <person name="Takahashi T."/>
            <person name="Nishimura K."/>
        </authorList>
    </citation>
    <scope>NUCLEOTIDE SEQUENCE</scope>
</reference>
<organism evidence="2 3">
    <name type="scientific">Ficus carica</name>
    <name type="common">Common fig</name>
    <dbReference type="NCBI Taxonomy" id="3494"/>
    <lineage>
        <taxon>Eukaryota</taxon>
        <taxon>Viridiplantae</taxon>
        <taxon>Streptophyta</taxon>
        <taxon>Embryophyta</taxon>
        <taxon>Tracheophyta</taxon>
        <taxon>Spermatophyta</taxon>
        <taxon>Magnoliopsida</taxon>
        <taxon>eudicotyledons</taxon>
        <taxon>Gunneridae</taxon>
        <taxon>Pentapetalae</taxon>
        <taxon>rosids</taxon>
        <taxon>fabids</taxon>
        <taxon>Rosales</taxon>
        <taxon>Moraceae</taxon>
        <taxon>Ficeae</taxon>
        <taxon>Ficus</taxon>
    </lineage>
</organism>